<name>A0A2T7AVJ4_9ENTR</name>
<dbReference type="EMBL" id="MSAG01000056">
    <property type="protein sequence ID" value="PUX16123.1"/>
    <property type="molecule type" value="Genomic_DNA"/>
</dbReference>
<dbReference type="AlphaFoldDB" id="A0A2T7AVJ4"/>
<dbReference type="OrthoDB" id="8686772at2"/>
<dbReference type="RefSeq" id="WP_075199734.1">
    <property type="nucleotide sequence ID" value="NZ_CP187984.1"/>
</dbReference>
<proteinExistence type="predicted"/>
<sequence>MKKENQGVQEGKLRLITAGEIAMAKRVYDNAITWSRVWIHYDSYLPFGLQNKYTAMAPNGEIWFREPFYRADYSVPQVDTLLKHTFIHELAHVWQREHGMWVRMRGLFSWAADYHYRLDRSTLVEYSLEQQASIIADYWLLIVKGFGEWNFQRQNIPGRFCKYRGLDRPQDLIGLYEKIIYGRKRL</sequence>
<reference evidence="1" key="1">
    <citation type="submission" date="2016-12" db="EMBL/GenBank/DDBJ databases">
        <title>Analysis of the Molecular Diversity Among Cronobacter Species Isolated from Filth Flies Using a Pan Genomic DNA Microarray.</title>
        <authorList>
            <person name="Pava-Ripoll M."/>
            <person name="Tall B."/>
            <person name="Farber J."/>
            <person name="Fanning S."/>
            <person name="Lehner A."/>
            <person name="Stephan R."/>
            <person name="Pagotto F."/>
            <person name="Iverson C."/>
            <person name="Ziobro G."/>
            <person name="Miller A."/>
            <person name="Pearson R."/>
            <person name="Yan Q."/>
            <person name="Kim M."/>
            <person name="Jeong S."/>
            <person name="Park J."/>
            <person name="Jun S."/>
            <person name="Choi H."/>
            <person name="Chung T."/>
            <person name="Yoo Y."/>
            <person name="Park E."/>
            <person name="Hwang S."/>
            <person name="Lee B."/>
            <person name="Sathyamoorthy V."/>
            <person name="Carter L."/>
            <person name="Mammel M."/>
            <person name="Jackson S."/>
            <person name="Kothary M."/>
            <person name="Patel I."/>
            <person name="Grim C."/>
            <person name="Gopinath G."/>
            <person name="Gangiredla J."/>
            <person name="Chase H."/>
        </authorList>
    </citation>
    <scope>NUCLEOTIDE SEQUENCE [LARGE SCALE GENOMIC DNA]</scope>
    <source>
        <strain evidence="1">MOD1-Sh41s</strain>
    </source>
</reference>
<comment type="caution">
    <text evidence="1">The sequence shown here is derived from an EMBL/GenBank/DDBJ whole genome shotgun (WGS) entry which is preliminary data.</text>
</comment>
<protein>
    <submittedName>
        <fullName evidence="1">Type IV secretion protein Rhs</fullName>
    </submittedName>
</protein>
<accession>A0A2T7AVJ4</accession>
<gene>
    <name evidence="1" type="ORF">BS411_21835</name>
</gene>
<evidence type="ECO:0000313" key="1">
    <source>
        <dbReference type="EMBL" id="PUX16123.1"/>
    </source>
</evidence>
<organism evidence="1">
    <name type="scientific">Cronobacter turicensis</name>
    <dbReference type="NCBI Taxonomy" id="413502"/>
    <lineage>
        <taxon>Bacteria</taxon>
        <taxon>Pseudomonadati</taxon>
        <taxon>Pseudomonadota</taxon>
        <taxon>Gammaproteobacteria</taxon>
        <taxon>Enterobacterales</taxon>
        <taxon>Enterobacteriaceae</taxon>
        <taxon>Cronobacter</taxon>
    </lineage>
</organism>